<dbReference type="GO" id="GO:0016787">
    <property type="term" value="F:hydrolase activity"/>
    <property type="evidence" value="ECO:0007669"/>
    <property type="project" value="UniProtKB-KW"/>
</dbReference>
<feature type="domain" description="5'-Nucleotidase C-terminal" evidence="4">
    <location>
        <begin position="382"/>
        <end position="514"/>
    </location>
</feature>
<keyword evidence="6" id="KW-1185">Reference proteome</keyword>
<protein>
    <submittedName>
        <fullName evidence="5">2',3'-cyclic-nucleotide 2'-phosphodiesterase / 3'-nucleotidase</fullName>
    </submittedName>
</protein>
<gene>
    <name evidence="5" type="ORF">SAMN06273572_10296</name>
</gene>
<evidence type="ECO:0000256" key="2">
    <source>
        <dbReference type="RuleBase" id="RU362119"/>
    </source>
</evidence>
<feature type="domain" description="Calcineurin-like phosphoesterase" evidence="3">
    <location>
        <begin position="11"/>
        <end position="235"/>
    </location>
</feature>
<evidence type="ECO:0000256" key="1">
    <source>
        <dbReference type="ARBA" id="ARBA00022729"/>
    </source>
</evidence>
<name>A0A2C9CQC6_9RHOB</name>
<dbReference type="RefSeq" id="WP_097929006.1">
    <property type="nucleotide sequence ID" value="NZ_OCTN01000002.1"/>
</dbReference>
<dbReference type="GO" id="GO:0000166">
    <property type="term" value="F:nucleotide binding"/>
    <property type="evidence" value="ECO:0007669"/>
    <property type="project" value="UniProtKB-KW"/>
</dbReference>
<comment type="similarity">
    <text evidence="2">Belongs to the 5'-nucleotidase family.</text>
</comment>
<dbReference type="InterPro" id="IPR008334">
    <property type="entry name" value="5'-Nucleotdase_C"/>
</dbReference>
<keyword evidence="2" id="KW-0378">Hydrolase</keyword>
<dbReference type="Gene3D" id="3.60.21.10">
    <property type="match status" value="1"/>
</dbReference>
<dbReference type="PANTHER" id="PTHR11575:SF6">
    <property type="entry name" value="2',3'-CYCLIC-NUCLEOTIDE 2'-PHOSPHODIESTERASE_3'-NUCLEOTIDASE"/>
    <property type="match status" value="1"/>
</dbReference>
<organism evidence="5 6">
    <name type="scientific">Pontivivens marinum</name>
    <dbReference type="NCBI Taxonomy" id="1690039"/>
    <lineage>
        <taxon>Bacteria</taxon>
        <taxon>Pseudomonadati</taxon>
        <taxon>Pseudomonadota</taxon>
        <taxon>Alphaproteobacteria</taxon>
        <taxon>Rhodobacterales</taxon>
        <taxon>Paracoccaceae</taxon>
        <taxon>Pontivivens</taxon>
    </lineage>
</organism>
<sequence length="600" mass="64504">MTSSSVPPNTLRLICTTDLHMAIDGTRLLTAEVEEAGLAALSPAIATARAEVAHSLLFDIGDAFQGSPLTDDLEDVATHPMQDAFNLIGYDGQTIGNHDLDFGIDALRQMQKTAVAPMVCANLLSLEGEPFFDPYRILTIPFGDDVLRVGITGILPPRVMRWNNHHLHKHAQMRDSTDAVRAVLPEMRAGGADIVIVLAHCGIVPLGHDDLDEQAALPIAMLDGVDAVLCGHQHRVFPGADFPHADGIDPIHGTLAGTPAIMAGWAGQRIGVLDLSLKQDRNGWSVDSHRASFRLPQTEPDTRISALVAPHIIRARVRLDAQISHTDRPINTKFAAIAHSPAVRLVQAALLAAGRRTVTTDLPMLAVASPLRCGGRAGPSGYTSIESGPLKNRAVADLCPYPNRIIAAEVTGAQMIDWLEMASLHLAHLSPQRAGQPLVNPDMPAYNFDAVLGLNYVIDPTQPYRFSVSGRLVNPEARRITQITHNGAALKPTDKFVVIANSYRIAGGGNFPSMSDLNIINENIGGMGELIAEWLRDHPNGITLPPSAWQIRPAVPVEVSYRTGSGDPDPAEIFPHVFRPAGKTADGWFDWDVSLSAAGV</sequence>
<dbReference type="EMBL" id="OCTN01000002">
    <property type="protein sequence ID" value="SOH93420.1"/>
    <property type="molecule type" value="Genomic_DNA"/>
</dbReference>
<evidence type="ECO:0000259" key="4">
    <source>
        <dbReference type="Pfam" id="PF02872"/>
    </source>
</evidence>
<dbReference type="Proteomes" id="UP000220034">
    <property type="component" value="Unassembled WGS sequence"/>
</dbReference>
<dbReference type="PANTHER" id="PTHR11575">
    <property type="entry name" value="5'-NUCLEOTIDASE-RELATED"/>
    <property type="match status" value="1"/>
</dbReference>
<proteinExistence type="inferred from homology"/>
<dbReference type="SUPFAM" id="SSF56300">
    <property type="entry name" value="Metallo-dependent phosphatases"/>
    <property type="match status" value="1"/>
</dbReference>
<evidence type="ECO:0000259" key="3">
    <source>
        <dbReference type="Pfam" id="PF00149"/>
    </source>
</evidence>
<dbReference type="InterPro" id="IPR029052">
    <property type="entry name" value="Metallo-depent_PP-like"/>
</dbReference>
<evidence type="ECO:0000313" key="6">
    <source>
        <dbReference type="Proteomes" id="UP000220034"/>
    </source>
</evidence>
<dbReference type="AlphaFoldDB" id="A0A2C9CQC6"/>
<dbReference type="GO" id="GO:0030288">
    <property type="term" value="C:outer membrane-bounded periplasmic space"/>
    <property type="evidence" value="ECO:0007669"/>
    <property type="project" value="TreeGrafter"/>
</dbReference>
<dbReference type="InterPro" id="IPR004843">
    <property type="entry name" value="Calcineurin-like_PHP"/>
</dbReference>
<reference evidence="6" key="1">
    <citation type="submission" date="2017-09" db="EMBL/GenBank/DDBJ databases">
        <authorList>
            <person name="Varghese N."/>
            <person name="Submissions S."/>
        </authorList>
    </citation>
    <scope>NUCLEOTIDE SEQUENCE [LARGE SCALE GENOMIC DNA]</scope>
    <source>
        <strain evidence="6">C7</strain>
    </source>
</reference>
<accession>A0A2C9CQC6</accession>
<keyword evidence="2" id="KW-0547">Nucleotide-binding</keyword>
<dbReference type="Pfam" id="PF02872">
    <property type="entry name" value="5_nucleotid_C"/>
    <property type="match status" value="1"/>
</dbReference>
<dbReference type="InterPro" id="IPR036907">
    <property type="entry name" value="5'-Nucleotdase_C_sf"/>
</dbReference>
<dbReference type="InterPro" id="IPR006179">
    <property type="entry name" value="5_nucleotidase/apyrase"/>
</dbReference>
<dbReference type="GO" id="GO:0009166">
    <property type="term" value="P:nucleotide catabolic process"/>
    <property type="evidence" value="ECO:0007669"/>
    <property type="project" value="InterPro"/>
</dbReference>
<keyword evidence="1" id="KW-0732">Signal</keyword>
<evidence type="ECO:0000313" key="5">
    <source>
        <dbReference type="EMBL" id="SOH93420.1"/>
    </source>
</evidence>
<dbReference type="Gene3D" id="3.90.780.10">
    <property type="entry name" value="5'-Nucleotidase, C-terminal domain"/>
    <property type="match status" value="1"/>
</dbReference>
<dbReference type="OrthoDB" id="9803927at2"/>
<dbReference type="SUPFAM" id="SSF55816">
    <property type="entry name" value="5'-nucleotidase (syn. UDP-sugar hydrolase), C-terminal domain"/>
    <property type="match status" value="1"/>
</dbReference>
<dbReference type="Pfam" id="PF00149">
    <property type="entry name" value="Metallophos"/>
    <property type="match status" value="1"/>
</dbReference>
<dbReference type="PRINTS" id="PR01607">
    <property type="entry name" value="APYRASEFAMLY"/>
</dbReference>